<dbReference type="AlphaFoldDB" id="A0AAE4FW25"/>
<dbReference type="EMBL" id="JAVMIP010000027">
    <property type="protein sequence ID" value="MDS3862337.1"/>
    <property type="molecule type" value="Genomic_DNA"/>
</dbReference>
<dbReference type="SUPFAM" id="SSF48173">
    <property type="entry name" value="Cryptochrome/photolyase FAD-binding domain"/>
    <property type="match status" value="1"/>
</dbReference>
<dbReference type="PANTHER" id="PTHR38657:SF1">
    <property type="entry name" value="SLR1343 PROTEIN"/>
    <property type="match status" value="1"/>
</dbReference>
<reference evidence="3" key="1">
    <citation type="submission" date="2023-07" db="EMBL/GenBank/DDBJ databases">
        <authorList>
            <person name="Luz R."/>
            <person name="Cordeiro R."/>
            <person name="Fonseca A."/>
            <person name="Goncalves V."/>
        </authorList>
    </citation>
    <scope>NUCLEOTIDE SEQUENCE [LARGE SCALE GENOMIC DNA]</scope>
    <source>
        <strain evidence="3">BACA0444</strain>
    </source>
</reference>
<feature type="domain" description="Cryptochrome/DNA photolyase FAD-binding" evidence="1">
    <location>
        <begin position="81"/>
        <end position="170"/>
    </location>
</feature>
<dbReference type="Gene3D" id="1.10.579.10">
    <property type="entry name" value="DNA Cyclobutane Dipyrimidine Photolyase, subunit A, domain 3"/>
    <property type="match status" value="1"/>
</dbReference>
<dbReference type="RefSeq" id="WP_322879576.1">
    <property type="nucleotide sequence ID" value="NZ_JAVMIP010000027.1"/>
</dbReference>
<dbReference type="InterPro" id="IPR005101">
    <property type="entry name" value="Cryptochr/Photolyase_FAD-bd"/>
</dbReference>
<dbReference type="Gene3D" id="1.25.40.80">
    <property type="match status" value="1"/>
</dbReference>
<protein>
    <submittedName>
        <fullName evidence="2">FAD-binding domain-containing protein</fullName>
    </submittedName>
</protein>
<dbReference type="Gene3D" id="1.10.10.1710">
    <property type="entry name" value="Deoxyribodipyrimidine photolyase-related"/>
    <property type="match status" value="1"/>
</dbReference>
<name>A0AAE4FW25_9CYAN</name>
<evidence type="ECO:0000259" key="1">
    <source>
        <dbReference type="Pfam" id="PF03441"/>
    </source>
</evidence>
<gene>
    <name evidence="2" type="ORF">RIF25_16175</name>
</gene>
<comment type="caution">
    <text evidence="2">The sequence shown here is derived from an EMBL/GenBank/DDBJ whole genome shotgun (WGS) entry which is preliminary data.</text>
</comment>
<dbReference type="InterPro" id="IPR036134">
    <property type="entry name" value="Crypto/Photolyase_FAD-like_sf"/>
</dbReference>
<evidence type="ECO:0000313" key="2">
    <source>
        <dbReference type="EMBL" id="MDS3862337.1"/>
    </source>
</evidence>
<evidence type="ECO:0000313" key="3">
    <source>
        <dbReference type="Proteomes" id="UP001268256"/>
    </source>
</evidence>
<dbReference type="InterPro" id="IPR052551">
    <property type="entry name" value="UV-DNA_repair_photolyase"/>
</dbReference>
<dbReference type="PANTHER" id="PTHR38657">
    <property type="entry name" value="SLR1343 PROTEIN"/>
    <property type="match status" value="1"/>
</dbReference>
<dbReference type="Proteomes" id="UP001268256">
    <property type="component" value="Unassembled WGS sequence"/>
</dbReference>
<accession>A0AAE4FW25</accession>
<organism evidence="2 3">
    <name type="scientific">Pseudocalidococcus azoricus BACA0444</name>
    <dbReference type="NCBI Taxonomy" id="2918990"/>
    <lineage>
        <taxon>Bacteria</taxon>
        <taxon>Bacillati</taxon>
        <taxon>Cyanobacteriota</taxon>
        <taxon>Cyanophyceae</taxon>
        <taxon>Acaryochloridales</taxon>
        <taxon>Thermosynechococcaceae</taxon>
        <taxon>Pseudocalidococcus</taxon>
        <taxon>Pseudocalidococcus azoricus</taxon>
    </lineage>
</organism>
<proteinExistence type="predicted"/>
<keyword evidence="3" id="KW-1185">Reference proteome</keyword>
<sequence length="270" mass="30661">MTHSAAQAWLLEFLSARLPQFGPYEDALPSRSPFVFHSVLSPLLNLGLLTPQQVLTATLDFIAGHPVPLNSLEGFIRQIIGWREYVRGAYWAVGSQQETSNFFNHQRQLSGAWQTGTTGLVPVDRVIEGLKLRGYAHHIERLMVISNAMLLCEIAPNAVFTWFMAWFVDSADWVMGPNVYGMGQFADGGRMMTKPYISGSNYLRKMGDYPTGAWQEVWDGLYWRFVDAKRDYLAQNPRLLTMLRTFDRLELTRKQRILGLAEQAIANLTV</sequence>
<dbReference type="Pfam" id="PF03441">
    <property type="entry name" value="FAD_binding_7"/>
    <property type="match status" value="1"/>
</dbReference>